<comment type="caution">
    <text evidence="5">The sequence shown here is derived from an EMBL/GenBank/DDBJ whole genome shotgun (WGS) entry which is preliminary data.</text>
</comment>
<proteinExistence type="predicted"/>
<organism evidence="5 6">
    <name type="scientific">Sphaerotilus mobilis</name>
    <dbReference type="NCBI Taxonomy" id="47994"/>
    <lineage>
        <taxon>Bacteria</taxon>
        <taxon>Pseudomonadati</taxon>
        <taxon>Pseudomonadota</taxon>
        <taxon>Betaproteobacteria</taxon>
        <taxon>Burkholderiales</taxon>
        <taxon>Sphaerotilaceae</taxon>
        <taxon>Sphaerotilus</taxon>
    </lineage>
</organism>
<dbReference type="CDD" id="cd03801">
    <property type="entry name" value="GT4_PimA-like"/>
    <property type="match status" value="1"/>
</dbReference>
<feature type="domain" description="Glycosyl transferase family 1" evidence="3">
    <location>
        <begin position="231"/>
        <end position="393"/>
    </location>
</feature>
<dbReference type="EMBL" id="SGWV01000008">
    <property type="protein sequence ID" value="RZS56835.1"/>
    <property type="molecule type" value="Genomic_DNA"/>
</dbReference>
<evidence type="ECO:0000313" key="6">
    <source>
        <dbReference type="Proteomes" id="UP000293433"/>
    </source>
</evidence>
<reference evidence="5 6" key="1">
    <citation type="submission" date="2019-02" db="EMBL/GenBank/DDBJ databases">
        <title>Genomic Encyclopedia of Type Strains, Phase IV (KMG-IV): sequencing the most valuable type-strain genomes for metagenomic binning, comparative biology and taxonomic classification.</title>
        <authorList>
            <person name="Goeker M."/>
        </authorList>
    </citation>
    <scope>NUCLEOTIDE SEQUENCE [LARGE SCALE GENOMIC DNA]</scope>
    <source>
        <strain evidence="5 6">DSM 10617</strain>
    </source>
</reference>
<gene>
    <name evidence="5" type="ORF">EV685_1390</name>
</gene>
<feature type="domain" description="Glycosyltransferase subfamily 4-like N-terminal" evidence="4">
    <location>
        <begin position="16"/>
        <end position="189"/>
    </location>
</feature>
<keyword evidence="1" id="KW-0328">Glycosyltransferase</keyword>
<dbReference type="Proteomes" id="UP000293433">
    <property type="component" value="Unassembled WGS sequence"/>
</dbReference>
<dbReference type="AlphaFoldDB" id="A0A4Q7LPX7"/>
<accession>A0A4Q7LPX7</accession>
<dbReference type="RefSeq" id="WP_165396733.1">
    <property type="nucleotide sequence ID" value="NZ_SGWV01000008.1"/>
</dbReference>
<evidence type="ECO:0000259" key="3">
    <source>
        <dbReference type="Pfam" id="PF00534"/>
    </source>
</evidence>
<dbReference type="PANTHER" id="PTHR12526:SF510">
    <property type="entry name" value="D-INOSITOL 3-PHOSPHATE GLYCOSYLTRANSFERASE"/>
    <property type="match status" value="1"/>
</dbReference>
<dbReference type="Gene3D" id="3.40.50.2000">
    <property type="entry name" value="Glycogen Phosphorylase B"/>
    <property type="match status" value="2"/>
</dbReference>
<dbReference type="GO" id="GO:0016757">
    <property type="term" value="F:glycosyltransferase activity"/>
    <property type="evidence" value="ECO:0007669"/>
    <property type="project" value="UniProtKB-KW"/>
</dbReference>
<name>A0A4Q7LPX7_9BURK</name>
<dbReference type="PANTHER" id="PTHR12526">
    <property type="entry name" value="GLYCOSYLTRANSFERASE"/>
    <property type="match status" value="1"/>
</dbReference>
<dbReference type="SUPFAM" id="SSF53756">
    <property type="entry name" value="UDP-Glycosyltransferase/glycogen phosphorylase"/>
    <property type="match status" value="1"/>
</dbReference>
<sequence length="425" mass="45064">MTARPIGHVLNTAGLGGVPEAAWQLLSRLPAARWERHLYVMSPPASSADQTDQAAQARAERLARFEAAGIRVSGCVAGDGPLARQAAFGEWLHRHRIALLHTHSYKPNLQARLQAAALGPTGLPLVAHYHNQYDNKWQADGSLALDRQLAERSAALVACSTAVAGHVEERLGLAAGRVVVVPNGVDGERFRPAADAAARLAARQRLLPQLGWTAGDGDPADPADPAGLASQPWIALVGRLSRQKGQDLLLRAAARLRHAHPEARWLLVGSADDTATRDELLALAAALRLPANRVSLPGHLQDMPTLYQAIDLLAAPSRWEGYGLMLVEAMACGTAIVASRAGAIPEVVGDGELADRDRPAELVASDDVDALAAAIGGLLRDPDRRHALGRAGPARVATLGWQRSADRLGALYDELLQPAARPVRG</sequence>
<keyword evidence="2" id="KW-0808">Transferase</keyword>
<dbReference type="InterPro" id="IPR028098">
    <property type="entry name" value="Glyco_trans_4-like_N"/>
</dbReference>
<keyword evidence="6" id="KW-1185">Reference proteome</keyword>
<dbReference type="Pfam" id="PF13439">
    <property type="entry name" value="Glyco_transf_4"/>
    <property type="match status" value="1"/>
</dbReference>
<evidence type="ECO:0000256" key="1">
    <source>
        <dbReference type="ARBA" id="ARBA00022676"/>
    </source>
</evidence>
<protein>
    <submittedName>
        <fullName evidence="5">Starch synthase</fullName>
    </submittedName>
</protein>
<dbReference type="Pfam" id="PF00534">
    <property type="entry name" value="Glycos_transf_1"/>
    <property type="match status" value="1"/>
</dbReference>
<evidence type="ECO:0000256" key="2">
    <source>
        <dbReference type="ARBA" id="ARBA00022679"/>
    </source>
</evidence>
<dbReference type="InterPro" id="IPR001296">
    <property type="entry name" value="Glyco_trans_1"/>
</dbReference>
<evidence type="ECO:0000259" key="4">
    <source>
        <dbReference type="Pfam" id="PF13439"/>
    </source>
</evidence>
<evidence type="ECO:0000313" key="5">
    <source>
        <dbReference type="EMBL" id="RZS56835.1"/>
    </source>
</evidence>